<dbReference type="Gene3D" id="1.10.287.130">
    <property type="match status" value="1"/>
</dbReference>
<evidence type="ECO:0000256" key="4">
    <source>
        <dbReference type="ARBA" id="ARBA00012438"/>
    </source>
</evidence>
<dbReference type="PRINTS" id="PR00344">
    <property type="entry name" value="BCTRLSENSOR"/>
</dbReference>
<evidence type="ECO:0000256" key="11">
    <source>
        <dbReference type="ARBA" id="ARBA00023012"/>
    </source>
</evidence>
<evidence type="ECO:0000256" key="10">
    <source>
        <dbReference type="ARBA" id="ARBA00022840"/>
    </source>
</evidence>
<dbReference type="Pfam" id="PF02518">
    <property type="entry name" value="HATPase_c"/>
    <property type="match status" value="1"/>
</dbReference>
<dbReference type="KEGG" id="dhd:Dhaf_4049"/>
<dbReference type="PANTHER" id="PTHR45453">
    <property type="entry name" value="PHOSPHATE REGULON SENSOR PROTEIN PHOR"/>
    <property type="match status" value="1"/>
</dbReference>
<dbReference type="AlphaFoldDB" id="B8FT43"/>
<feature type="transmembrane region" description="Helical" evidence="13">
    <location>
        <begin position="38"/>
        <end position="57"/>
    </location>
</feature>
<keyword evidence="6" id="KW-0597">Phosphoprotein</keyword>
<dbReference type="InterPro" id="IPR050351">
    <property type="entry name" value="BphY/WalK/GraS-like"/>
</dbReference>
<dbReference type="SUPFAM" id="SSF55874">
    <property type="entry name" value="ATPase domain of HSP90 chaperone/DNA topoisomerase II/histidine kinase"/>
    <property type="match status" value="1"/>
</dbReference>
<dbReference type="CDD" id="cd00130">
    <property type="entry name" value="PAS"/>
    <property type="match status" value="1"/>
</dbReference>
<keyword evidence="11" id="KW-0902">Two-component regulatory system</keyword>
<keyword evidence="12 13" id="KW-0472">Membrane</keyword>
<dbReference type="FunFam" id="1.10.287.130:FF:000001">
    <property type="entry name" value="Two-component sensor histidine kinase"/>
    <property type="match status" value="1"/>
</dbReference>
<dbReference type="SMART" id="SM00091">
    <property type="entry name" value="PAS"/>
    <property type="match status" value="1"/>
</dbReference>
<evidence type="ECO:0000256" key="7">
    <source>
        <dbReference type="ARBA" id="ARBA00022679"/>
    </source>
</evidence>
<evidence type="ECO:0000256" key="3">
    <source>
        <dbReference type="ARBA" id="ARBA00004314"/>
    </source>
</evidence>
<dbReference type="EMBL" id="CP001336">
    <property type="protein sequence ID" value="ACL22059.1"/>
    <property type="molecule type" value="Genomic_DNA"/>
</dbReference>
<dbReference type="Pfam" id="PF00989">
    <property type="entry name" value="PAS"/>
    <property type="match status" value="1"/>
</dbReference>
<dbReference type="HOGENOM" id="CLU_000445_89_2_9"/>
<dbReference type="InterPro" id="IPR036097">
    <property type="entry name" value="HisK_dim/P_sf"/>
</dbReference>
<evidence type="ECO:0000256" key="1">
    <source>
        <dbReference type="ARBA" id="ARBA00000085"/>
    </source>
</evidence>
<feature type="transmembrane region" description="Helical" evidence="13">
    <location>
        <begin position="5"/>
        <end position="26"/>
    </location>
</feature>
<organism evidence="16 17">
    <name type="scientific">Desulfitobacterium hafniense (strain DSM 10664 / DCB-2)</name>
    <dbReference type="NCBI Taxonomy" id="272564"/>
    <lineage>
        <taxon>Bacteria</taxon>
        <taxon>Bacillati</taxon>
        <taxon>Bacillota</taxon>
        <taxon>Clostridia</taxon>
        <taxon>Eubacteriales</taxon>
        <taxon>Desulfitobacteriaceae</taxon>
        <taxon>Desulfitobacterium</taxon>
    </lineage>
</organism>
<dbReference type="InterPro" id="IPR003661">
    <property type="entry name" value="HisK_dim/P_dom"/>
</dbReference>
<dbReference type="InterPro" id="IPR003594">
    <property type="entry name" value="HATPase_dom"/>
</dbReference>
<dbReference type="SMART" id="SM00388">
    <property type="entry name" value="HisKA"/>
    <property type="match status" value="1"/>
</dbReference>
<reference evidence="16 17" key="1">
    <citation type="journal article" date="2012" name="BMC Microbiol.">
        <title>Genome sequence of Desulfitobacterium hafniense DCB-2, a Gram-positive anaerobe capable of dehalogenation and metal reduction.</title>
        <authorList>
            <person name="Kim S.H."/>
            <person name="Harzman C."/>
            <person name="Davis J.K."/>
            <person name="Hutcheson R."/>
            <person name="Broderick J.B."/>
            <person name="Marsh T.L."/>
            <person name="Tiedje J.M."/>
        </authorList>
    </citation>
    <scope>NUCLEOTIDE SEQUENCE [LARGE SCALE GENOMIC DNA]</scope>
    <source>
        <strain evidence="17">DSM 10664 / DCB-2</strain>
    </source>
</reference>
<dbReference type="FunFam" id="3.30.565.10:FF:000023">
    <property type="entry name" value="PAS domain-containing sensor histidine kinase"/>
    <property type="match status" value="1"/>
</dbReference>
<dbReference type="CDD" id="cd00082">
    <property type="entry name" value="HisKA"/>
    <property type="match status" value="1"/>
</dbReference>
<comment type="catalytic activity">
    <reaction evidence="1">
        <text>ATP + protein L-histidine = ADP + protein N-phospho-L-histidine.</text>
        <dbReference type="EC" id="2.7.13.3"/>
    </reaction>
</comment>
<dbReference type="Proteomes" id="UP000007726">
    <property type="component" value="Chromosome"/>
</dbReference>
<dbReference type="Pfam" id="PF00512">
    <property type="entry name" value="HisKA"/>
    <property type="match status" value="1"/>
</dbReference>
<keyword evidence="10" id="KW-0067">ATP-binding</keyword>
<evidence type="ECO:0000256" key="6">
    <source>
        <dbReference type="ARBA" id="ARBA00022553"/>
    </source>
</evidence>
<evidence type="ECO:0000256" key="13">
    <source>
        <dbReference type="SAM" id="Phobius"/>
    </source>
</evidence>
<dbReference type="InterPro" id="IPR036890">
    <property type="entry name" value="HATPase_C_sf"/>
</dbReference>
<dbReference type="InterPro" id="IPR013767">
    <property type="entry name" value="PAS_fold"/>
</dbReference>
<keyword evidence="13" id="KW-0812">Transmembrane</keyword>
<keyword evidence="7 16" id="KW-0808">Transferase</keyword>
<dbReference type="SUPFAM" id="SSF47384">
    <property type="entry name" value="Homodimeric domain of signal transducing histidine kinase"/>
    <property type="match status" value="1"/>
</dbReference>
<feature type="domain" description="Histidine kinase" evidence="14">
    <location>
        <begin position="236"/>
        <end position="453"/>
    </location>
</feature>
<dbReference type="NCBIfam" id="TIGR00229">
    <property type="entry name" value="sensory_box"/>
    <property type="match status" value="1"/>
</dbReference>
<dbReference type="SMART" id="SM00387">
    <property type="entry name" value="HATPase_c"/>
    <property type="match status" value="1"/>
</dbReference>
<keyword evidence="5" id="KW-1003">Cell membrane</keyword>
<keyword evidence="8" id="KW-0547">Nucleotide-binding</keyword>
<evidence type="ECO:0000259" key="15">
    <source>
        <dbReference type="PROSITE" id="PS50112"/>
    </source>
</evidence>
<dbReference type="GO" id="GO:0005524">
    <property type="term" value="F:ATP binding"/>
    <property type="evidence" value="ECO:0007669"/>
    <property type="project" value="UniProtKB-KW"/>
</dbReference>
<dbReference type="GO" id="GO:0005886">
    <property type="term" value="C:plasma membrane"/>
    <property type="evidence" value="ECO:0007669"/>
    <property type="project" value="UniProtKB-SubCell"/>
</dbReference>
<evidence type="ECO:0000256" key="12">
    <source>
        <dbReference type="ARBA" id="ARBA00023136"/>
    </source>
</evidence>
<dbReference type="InterPro" id="IPR005467">
    <property type="entry name" value="His_kinase_dom"/>
</dbReference>
<dbReference type="GO" id="GO:0006355">
    <property type="term" value="P:regulation of DNA-templated transcription"/>
    <property type="evidence" value="ECO:0007669"/>
    <property type="project" value="InterPro"/>
</dbReference>
<accession>B8FT43</accession>
<evidence type="ECO:0000256" key="2">
    <source>
        <dbReference type="ARBA" id="ARBA00004236"/>
    </source>
</evidence>
<protein>
    <recommendedName>
        <fullName evidence="4">histidine kinase</fullName>
        <ecNumber evidence="4">2.7.13.3</ecNumber>
    </recommendedName>
</protein>
<dbReference type="GO" id="GO:0045121">
    <property type="term" value="C:membrane raft"/>
    <property type="evidence" value="ECO:0007669"/>
    <property type="project" value="UniProtKB-SubCell"/>
</dbReference>
<evidence type="ECO:0000259" key="14">
    <source>
        <dbReference type="PROSITE" id="PS50109"/>
    </source>
</evidence>
<dbReference type="CDD" id="cd00075">
    <property type="entry name" value="HATPase"/>
    <property type="match status" value="1"/>
</dbReference>
<gene>
    <name evidence="16" type="ordered locus">Dhaf_4049</name>
</gene>
<evidence type="ECO:0000256" key="9">
    <source>
        <dbReference type="ARBA" id="ARBA00022777"/>
    </source>
</evidence>
<feature type="domain" description="PAS" evidence="15">
    <location>
        <begin position="114"/>
        <end position="159"/>
    </location>
</feature>
<evidence type="ECO:0000256" key="5">
    <source>
        <dbReference type="ARBA" id="ARBA00022475"/>
    </source>
</evidence>
<sequence>MKIKWLILGLYLLVSSFSILLFWLGAQVHTGIRWDIDPLATALAILLPGGIIYFFAFQFEKRIRRINDAIAGILEEEFQPDSLPEDADELGTLSKAIANLGQQINLSMLNNRQEAQKIQAILAGMQEGVISLDHVGRIVLLNRAAERLFGREQEAVRDKHFSELCGFEELGDLVTQALEKGSSGQIELATNSKLMIRAQVSPISGERARSQGAVIVCYDITEIRRLELLRTEFVGNVSHELRTPLTSIKGFVETLLDGASEVPHLRERFLNIIHKETLRLQRLVDELLTLSRIENQRQDAGQGMSKVQEAYEKIRPVIEPYAEAKKVELEIKIPKDLPEVAMGIDLLSQVLLNLMENAVKYTVKGKVWLHAFHDDGKILLEFGDTGCGIPKEDLPRIFERFYRVDKARSREQGGTGLGLSIVKHIVEGVKGKITVASEPGSGSVFICELPTGNGVERNEEEEPKEGNL</sequence>
<comment type="subcellular location">
    <subcellularLocation>
        <location evidence="2">Cell membrane</location>
    </subcellularLocation>
    <subcellularLocation>
        <location evidence="3">Membrane raft</location>
        <topology evidence="3">Multi-pass membrane protein</topology>
    </subcellularLocation>
</comment>
<dbReference type="EC" id="2.7.13.3" evidence="4"/>
<dbReference type="PROSITE" id="PS50112">
    <property type="entry name" value="PAS"/>
    <property type="match status" value="1"/>
</dbReference>
<dbReference type="RefSeq" id="WP_015944984.1">
    <property type="nucleotide sequence ID" value="NC_011830.1"/>
</dbReference>
<dbReference type="InterPro" id="IPR035965">
    <property type="entry name" value="PAS-like_dom_sf"/>
</dbReference>
<dbReference type="InterPro" id="IPR004358">
    <property type="entry name" value="Sig_transdc_His_kin-like_C"/>
</dbReference>
<dbReference type="SUPFAM" id="SSF55785">
    <property type="entry name" value="PYP-like sensor domain (PAS domain)"/>
    <property type="match status" value="1"/>
</dbReference>
<evidence type="ECO:0000313" key="16">
    <source>
        <dbReference type="EMBL" id="ACL22059.1"/>
    </source>
</evidence>
<dbReference type="GO" id="GO:0000155">
    <property type="term" value="F:phosphorelay sensor kinase activity"/>
    <property type="evidence" value="ECO:0007669"/>
    <property type="project" value="InterPro"/>
</dbReference>
<dbReference type="PROSITE" id="PS50109">
    <property type="entry name" value="HIS_KIN"/>
    <property type="match status" value="1"/>
</dbReference>
<dbReference type="GO" id="GO:0004721">
    <property type="term" value="F:phosphoprotein phosphatase activity"/>
    <property type="evidence" value="ECO:0007669"/>
    <property type="project" value="TreeGrafter"/>
</dbReference>
<dbReference type="GO" id="GO:0016036">
    <property type="term" value="P:cellular response to phosphate starvation"/>
    <property type="evidence" value="ECO:0007669"/>
    <property type="project" value="TreeGrafter"/>
</dbReference>
<keyword evidence="9 16" id="KW-0418">Kinase</keyword>
<dbReference type="Gene3D" id="3.30.450.20">
    <property type="entry name" value="PAS domain"/>
    <property type="match status" value="1"/>
</dbReference>
<dbReference type="Gene3D" id="3.30.565.10">
    <property type="entry name" value="Histidine kinase-like ATPase, C-terminal domain"/>
    <property type="match status" value="1"/>
</dbReference>
<dbReference type="InterPro" id="IPR000014">
    <property type="entry name" value="PAS"/>
</dbReference>
<keyword evidence="13" id="KW-1133">Transmembrane helix</keyword>
<evidence type="ECO:0000256" key="8">
    <source>
        <dbReference type="ARBA" id="ARBA00022741"/>
    </source>
</evidence>
<name>B8FT43_DESHD</name>
<dbReference type="PANTHER" id="PTHR45453:SF1">
    <property type="entry name" value="PHOSPHATE REGULON SENSOR PROTEIN PHOR"/>
    <property type="match status" value="1"/>
</dbReference>
<evidence type="ECO:0000313" key="17">
    <source>
        <dbReference type="Proteomes" id="UP000007726"/>
    </source>
</evidence>
<proteinExistence type="predicted"/>